<feature type="chain" id="PRO_5040907934" description="Secreted protein" evidence="1">
    <location>
        <begin position="21"/>
        <end position="73"/>
    </location>
</feature>
<keyword evidence="1" id="KW-0732">Signal</keyword>
<feature type="signal peptide" evidence="1">
    <location>
        <begin position="1"/>
        <end position="20"/>
    </location>
</feature>
<evidence type="ECO:0008006" key="4">
    <source>
        <dbReference type="Google" id="ProtNLM"/>
    </source>
</evidence>
<evidence type="ECO:0000313" key="3">
    <source>
        <dbReference type="Proteomes" id="UP001165190"/>
    </source>
</evidence>
<comment type="caution">
    <text evidence="2">The sequence shown here is derived from an EMBL/GenBank/DDBJ whole genome shotgun (WGS) entry which is preliminary data.</text>
</comment>
<gene>
    <name evidence="2" type="ORF">HRI_003136500</name>
</gene>
<dbReference type="AlphaFoldDB" id="A0A9W7IGE2"/>
<accession>A0A9W7IGE2</accession>
<reference evidence="2" key="1">
    <citation type="submission" date="2023-05" db="EMBL/GenBank/DDBJ databases">
        <title>Genome and transcriptome analyses reveal genes involved in the formation of fine ridges on petal epidermal cells in Hibiscus trionum.</title>
        <authorList>
            <person name="Koshimizu S."/>
            <person name="Masuda S."/>
            <person name="Ishii T."/>
            <person name="Shirasu K."/>
            <person name="Hoshino A."/>
            <person name="Arita M."/>
        </authorList>
    </citation>
    <scope>NUCLEOTIDE SEQUENCE</scope>
    <source>
        <strain evidence="2">Hamamatsu line</strain>
    </source>
</reference>
<keyword evidence="3" id="KW-1185">Reference proteome</keyword>
<organism evidence="2 3">
    <name type="scientific">Hibiscus trionum</name>
    <name type="common">Flower of an hour</name>
    <dbReference type="NCBI Taxonomy" id="183268"/>
    <lineage>
        <taxon>Eukaryota</taxon>
        <taxon>Viridiplantae</taxon>
        <taxon>Streptophyta</taxon>
        <taxon>Embryophyta</taxon>
        <taxon>Tracheophyta</taxon>
        <taxon>Spermatophyta</taxon>
        <taxon>Magnoliopsida</taxon>
        <taxon>eudicotyledons</taxon>
        <taxon>Gunneridae</taxon>
        <taxon>Pentapetalae</taxon>
        <taxon>rosids</taxon>
        <taxon>malvids</taxon>
        <taxon>Malvales</taxon>
        <taxon>Malvaceae</taxon>
        <taxon>Malvoideae</taxon>
        <taxon>Hibiscus</taxon>
    </lineage>
</organism>
<name>A0A9W7IGE2_HIBTR</name>
<protein>
    <recommendedName>
        <fullName evidence="4">Secreted protein</fullName>
    </recommendedName>
</protein>
<proteinExistence type="predicted"/>
<dbReference type="EMBL" id="BSYR01000026">
    <property type="protein sequence ID" value="GMI94672.1"/>
    <property type="molecule type" value="Genomic_DNA"/>
</dbReference>
<sequence length="73" mass="8443">MLSCRVGCVLMLRLFQVVFLGFNPPDKDIMKKPPRLTNHCLDLFPLPGDWTLCWGRHGWGFHHMVHPPQLPGH</sequence>
<evidence type="ECO:0000256" key="1">
    <source>
        <dbReference type="SAM" id="SignalP"/>
    </source>
</evidence>
<evidence type="ECO:0000313" key="2">
    <source>
        <dbReference type="EMBL" id="GMI94672.1"/>
    </source>
</evidence>
<dbReference type="Proteomes" id="UP001165190">
    <property type="component" value="Unassembled WGS sequence"/>
</dbReference>